<dbReference type="GO" id="GO:0050482">
    <property type="term" value="P:arachidonate secretion"/>
    <property type="evidence" value="ECO:0007669"/>
    <property type="project" value="InterPro"/>
</dbReference>
<protein>
    <recommendedName>
        <fullName evidence="4">Phospholipase A2</fullName>
    </recommendedName>
</protein>
<dbReference type="GO" id="GO:0004623">
    <property type="term" value="F:phospholipase A2 activity"/>
    <property type="evidence" value="ECO:0007669"/>
    <property type="project" value="InterPro"/>
</dbReference>
<evidence type="ECO:0008006" key="4">
    <source>
        <dbReference type="Google" id="ProtNLM"/>
    </source>
</evidence>
<evidence type="ECO:0000313" key="2">
    <source>
        <dbReference type="EMBL" id="POS69568.1"/>
    </source>
</evidence>
<dbReference type="InterPro" id="IPR036444">
    <property type="entry name" value="PLipase_A2_dom_sf"/>
</dbReference>
<dbReference type="EMBL" id="MAVT02002160">
    <property type="protein sequence ID" value="POS69568.1"/>
    <property type="molecule type" value="Genomic_DNA"/>
</dbReference>
<keyword evidence="1" id="KW-0732">Signal</keyword>
<organism evidence="2 3">
    <name type="scientific">Diaporthe helianthi</name>
    <dbReference type="NCBI Taxonomy" id="158607"/>
    <lineage>
        <taxon>Eukaryota</taxon>
        <taxon>Fungi</taxon>
        <taxon>Dikarya</taxon>
        <taxon>Ascomycota</taxon>
        <taxon>Pezizomycotina</taxon>
        <taxon>Sordariomycetes</taxon>
        <taxon>Sordariomycetidae</taxon>
        <taxon>Diaporthales</taxon>
        <taxon>Diaporthaceae</taxon>
        <taxon>Diaporthe</taxon>
    </lineage>
</organism>
<dbReference type="InterPro" id="IPR015141">
    <property type="entry name" value="PLipase_A2_prok/fun"/>
</dbReference>
<comment type="caution">
    <text evidence="2">The sequence shown here is derived from an EMBL/GenBank/DDBJ whole genome shotgun (WGS) entry which is preliminary data.</text>
</comment>
<dbReference type="Proteomes" id="UP000094444">
    <property type="component" value="Unassembled WGS sequence"/>
</dbReference>
<dbReference type="Gene3D" id="1.20.90.10">
    <property type="entry name" value="Phospholipase A2 domain"/>
    <property type="match status" value="1"/>
</dbReference>
<sequence>MKLELLSSVIALLATSTDASSSTINKPCPTSSITVQQPTITPAIGHVIRGEQVPPEISKEEQTDQYLFNMTLESFIHLRDQRTPSDFWWESDGCSSSPDTPFGFPFLPACYRHDFGYDQYKHQNRFTPKAKAKLDNKFREDLYHVCSAPDLKNEICEACAEDPHRGDIDCKHRTDMCKFPQEDVCKCLGDIYYTAVKEFVRKHKSRRRGFHFEVPSIDVAKFAICLNKNVHSPDNKPVKQPPSTYPFAAAPYISFFSYLPNSYSYQQLS</sequence>
<evidence type="ECO:0000313" key="3">
    <source>
        <dbReference type="Proteomes" id="UP000094444"/>
    </source>
</evidence>
<accession>A0A2P5HH46</accession>
<keyword evidence="3" id="KW-1185">Reference proteome</keyword>
<dbReference type="GO" id="GO:0006644">
    <property type="term" value="P:phospholipid metabolic process"/>
    <property type="evidence" value="ECO:0007669"/>
    <property type="project" value="InterPro"/>
</dbReference>
<dbReference type="Pfam" id="PF09056">
    <property type="entry name" value="Phospholip_A2_3"/>
    <property type="match status" value="1"/>
</dbReference>
<dbReference type="SUPFAM" id="SSF48619">
    <property type="entry name" value="Phospholipase A2, PLA2"/>
    <property type="match status" value="1"/>
</dbReference>
<evidence type="ECO:0000256" key="1">
    <source>
        <dbReference type="SAM" id="SignalP"/>
    </source>
</evidence>
<dbReference type="AlphaFoldDB" id="A0A2P5HH46"/>
<reference evidence="2" key="1">
    <citation type="submission" date="2017-09" db="EMBL/GenBank/DDBJ databases">
        <title>Polyketide synthases of a Diaporthe helianthi virulent isolate.</title>
        <authorList>
            <person name="Baroncelli R."/>
        </authorList>
    </citation>
    <scope>NUCLEOTIDE SEQUENCE [LARGE SCALE GENOMIC DNA]</scope>
    <source>
        <strain evidence="2">7/96</strain>
    </source>
</reference>
<name>A0A2P5HH46_DIAHE</name>
<proteinExistence type="predicted"/>
<dbReference type="OrthoDB" id="5120271at2759"/>
<feature type="chain" id="PRO_5015143220" description="Phospholipase A2" evidence="1">
    <location>
        <begin position="20"/>
        <end position="269"/>
    </location>
</feature>
<feature type="signal peptide" evidence="1">
    <location>
        <begin position="1"/>
        <end position="19"/>
    </location>
</feature>
<dbReference type="InParanoid" id="A0A2P5HH46"/>
<gene>
    <name evidence="2" type="ORF">DHEL01_v212038</name>
</gene>